<proteinExistence type="predicted"/>
<evidence type="ECO:0000256" key="1">
    <source>
        <dbReference type="SAM" id="MobiDB-lite"/>
    </source>
</evidence>
<feature type="compositionally biased region" description="Basic residues" evidence="1">
    <location>
        <begin position="90"/>
        <end position="99"/>
    </location>
</feature>
<sequence>MWVGRWVRWLGQDPPPPPPELSSPLPPSPSPKEQEFPPMPFKTPFTTVKTVPNRCAAARDRRTTADGTRRWSPRPLAEGQPPKAVSLLPRGRRTMWRDP</sequence>
<dbReference type="AlphaFoldDB" id="A0A7S4FH18"/>
<feature type="compositionally biased region" description="Basic and acidic residues" evidence="1">
    <location>
        <begin position="57"/>
        <end position="69"/>
    </location>
</feature>
<gene>
    <name evidence="2" type="ORF">EGYM00163_LOCUS6292</name>
</gene>
<feature type="compositionally biased region" description="Low complexity" evidence="1">
    <location>
        <begin position="42"/>
        <end position="56"/>
    </location>
</feature>
<accession>A0A7S4FH18</accession>
<reference evidence="2" key="1">
    <citation type="submission" date="2021-01" db="EMBL/GenBank/DDBJ databases">
        <authorList>
            <person name="Corre E."/>
            <person name="Pelletier E."/>
            <person name="Niang G."/>
            <person name="Scheremetjew M."/>
            <person name="Finn R."/>
            <person name="Kale V."/>
            <person name="Holt S."/>
            <person name="Cochrane G."/>
            <person name="Meng A."/>
            <person name="Brown T."/>
            <person name="Cohen L."/>
        </authorList>
    </citation>
    <scope>NUCLEOTIDE SEQUENCE</scope>
    <source>
        <strain evidence="2">CCMP1594</strain>
    </source>
</reference>
<name>A0A7S4FH18_9EUGL</name>
<dbReference type="EMBL" id="HBJA01019765">
    <property type="protein sequence ID" value="CAE0795174.1"/>
    <property type="molecule type" value="Transcribed_RNA"/>
</dbReference>
<protein>
    <submittedName>
        <fullName evidence="2">Uncharacterized protein</fullName>
    </submittedName>
</protein>
<feature type="region of interest" description="Disordered" evidence="1">
    <location>
        <begin position="1"/>
        <end position="99"/>
    </location>
</feature>
<feature type="compositionally biased region" description="Pro residues" evidence="1">
    <location>
        <begin position="13"/>
        <end position="30"/>
    </location>
</feature>
<organism evidence="2">
    <name type="scientific">Eutreptiella gymnastica</name>
    <dbReference type="NCBI Taxonomy" id="73025"/>
    <lineage>
        <taxon>Eukaryota</taxon>
        <taxon>Discoba</taxon>
        <taxon>Euglenozoa</taxon>
        <taxon>Euglenida</taxon>
        <taxon>Spirocuta</taxon>
        <taxon>Euglenophyceae</taxon>
        <taxon>Eutreptiales</taxon>
        <taxon>Eutreptiaceae</taxon>
        <taxon>Eutreptiella</taxon>
    </lineage>
</organism>
<evidence type="ECO:0000313" key="2">
    <source>
        <dbReference type="EMBL" id="CAE0795174.1"/>
    </source>
</evidence>